<accession>A0A1W0A2U4</accession>
<dbReference type="GO" id="GO:0032259">
    <property type="term" value="P:methylation"/>
    <property type="evidence" value="ECO:0007669"/>
    <property type="project" value="InterPro"/>
</dbReference>
<sequence>MDLMEMEMQFDCIVVDPPWREMNGNTWWSVDELAELNINGIGAFPSVLFLWCGSGGTYDGKHSHFDEACTLLEKWNYRLCEVITWAKTMESAGDKSIHGLIRRTKEQCLVGLRDYMWKETSANFIHPNIDTDVIIAPAMNGKPDAFFELVERFCLGRRRLSIFGSTPPNGWITLGPNVPFEEHFDLDKYLAGLRQTALNPNTPFSIGTSPVIEQLRPKPPVRLKKSEKNKQ</sequence>
<evidence type="ECO:0000313" key="4">
    <source>
        <dbReference type="EMBL" id="OQS04603.1"/>
    </source>
</evidence>
<evidence type="ECO:0000256" key="3">
    <source>
        <dbReference type="PROSITE-ProRule" id="PRU00489"/>
    </source>
</evidence>
<comment type="subcellular location">
    <subcellularLocation>
        <location evidence="1">Nucleus</location>
    </subcellularLocation>
</comment>
<dbReference type="GO" id="GO:0003729">
    <property type="term" value="F:mRNA binding"/>
    <property type="evidence" value="ECO:0007669"/>
    <property type="project" value="TreeGrafter"/>
</dbReference>
<dbReference type="OrthoDB" id="71416at2759"/>
<protein>
    <submittedName>
        <fullName evidence="4">Mt-a70 family protein</fullName>
    </submittedName>
</protein>
<reference evidence="4 5" key="1">
    <citation type="journal article" date="2014" name="Genome Biol. Evol.">
        <title>The secreted proteins of Achlya hypogyna and Thraustotheca clavata identify the ancestral oomycete secretome and reveal gene acquisitions by horizontal gene transfer.</title>
        <authorList>
            <person name="Misner I."/>
            <person name="Blouin N."/>
            <person name="Leonard G."/>
            <person name="Richards T.A."/>
            <person name="Lane C.E."/>
        </authorList>
    </citation>
    <scope>NUCLEOTIDE SEQUENCE [LARGE SCALE GENOMIC DNA]</scope>
    <source>
        <strain evidence="4 5">ATCC 34112</strain>
    </source>
</reference>
<gene>
    <name evidence="4" type="ORF">THRCLA_03181</name>
</gene>
<dbReference type="Pfam" id="PF05063">
    <property type="entry name" value="MT-A70"/>
    <property type="match status" value="1"/>
</dbReference>
<dbReference type="InterPro" id="IPR007757">
    <property type="entry name" value="MT-A70-like"/>
</dbReference>
<dbReference type="GO" id="GO:0036396">
    <property type="term" value="C:RNA N6-methyladenosine methyltransferase complex"/>
    <property type="evidence" value="ECO:0007669"/>
    <property type="project" value="TreeGrafter"/>
</dbReference>
<proteinExistence type="inferred from homology"/>
<dbReference type="EMBL" id="JNBS01000587">
    <property type="protein sequence ID" value="OQS04603.1"/>
    <property type="molecule type" value="Genomic_DNA"/>
</dbReference>
<keyword evidence="5" id="KW-1185">Reference proteome</keyword>
<evidence type="ECO:0000256" key="2">
    <source>
        <dbReference type="ARBA" id="ARBA00023242"/>
    </source>
</evidence>
<organism evidence="4 5">
    <name type="scientific">Thraustotheca clavata</name>
    <dbReference type="NCBI Taxonomy" id="74557"/>
    <lineage>
        <taxon>Eukaryota</taxon>
        <taxon>Sar</taxon>
        <taxon>Stramenopiles</taxon>
        <taxon>Oomycota</taxon>
        <taxon>Saprolegniomycetes</taxon>
        <taxon>Saprolegniales</taxon>
        <taxon>Achlyaceae</taxon>
        <taxon>Thraustotheca</taxon>
    </lineage>
</organism>
<evidence type="ECO:0000256" key="1">
    <source>
        <dbReference type="ARBA" id="ARBA00004123"/>
    </source>
</evidence>
<dbReference type="AlphaFoldDB" id="A0A1W0A2U4"/>
<keyword evidence="2" id="KW-0539">Nucleus</keyword>
<dbReference type="PROSITE" id="PS00092">
    <property type="entry name" value="N6_MTASE"/>
    <property type="match status" value="1"/>
</dbReference>
<dbReference type="PANTHER" id="PTHR13107">
    <property type="entry name" value="N6-ADENOSINE-METHYLTRANSFERASE NON-CATALYTIC SUBUNIT"/>
    <property type="match status" value="1"/>
</dbReference>
<dbReference type="InterPro" id="IPR002052">
    <property type="entry name" value="DNA_methylase_N6_adenine_CS"/>
</dbReference>
<dbReference type="InterPro" id="IPR045123">
    <property type="entry name" value="METTL14-like"/>
</dbReference>
<dbReference type="PROSITE" id="PS51143">
    <property type="entry name" value="MT_A70"/>
    <property type="match status" value="1"/>
</dbReference>
<dbReference type="InterPro" id="IPR029063">
    <property type="entry name" value="SAM-dependent_MTases_sf"/>
</dbReference>
<dbReference type="Proteomes" id="UP000243217">
    <property type="component" value="Unassembled WGS sequence"/>
</dbReference>
<evidence type="ECO:0000313" key="5">
    <source>
        <dbReference type="Proteomes" id="UP000243217"/>
    </source>
</evidence>
<name>A0A1W0A2U4_9STRA</name>
<dbReference type="STRING" id="74557.A0A1W0A2U4"/>
<dbReference type="GO" id="GO:0005634">
    <property type="term" value="C:nucleus"/>
    <property type="evidence" value="ECO:0007669"/>
    <property type="project" value="UniProtKB-SubCell"/>
</dbReference>
<comment type="caution">
    <text evidence="4">The sequence shown here is derived from an EMBL/GenBank/DDBJ whole genome shotgun (WGS) entry which is preliminary data.</text>
</comment>
<dbReference type="GO" id="GO:0008168">
    <property type="term" value="F:methyltransferase activity"/>
    <property type="evidence" value="ECO:0007669"/>
    <property type="project" value="InterPro"/>
</dbReference>
<dbReference type="SUPFAM" id="SSF53335">
    <property type="entry name" value="S-adenosyl-L-methionine-dependent methyltransferases"/>
    <property type="match status" value="1"/>
</dbReference>
<dbReference type="PANTHER" id="PTHR13107:SF0">
    <property type="entry name" value="N6-ADENOSINE-METHYLTRANSFERASE NON-CATALYTIC SUBUNIT"/>
    <property type="match status" value="1"/>
</dbReference>
<comment type="similarity">
    <text evidence="3">Belongs to the MT-A70-like family.</text>
</comment>